<dbReference type="GO" id="GO:0051211">
    <property type="term" value="P:anisotropic cell growth"/>
    <property type="evidence" value="ECO:0007669"/>
    <property type="project" value="InterPro"/>
</dbReference>
<feature type="region of interest" description="Disordered" evidence="1">
    <location>
        <begin position="16"/>
        <end position="52"/>
    </location>
</feature>
<evidence type="ECO:0000313" key="3">
    <source>
        <dbReference type="Proteomes" id="UP000834106"/>
    </source>
</evidence>
<dbReference type="EMBL" id="OU503041">
    <property type="protein sequence ID" value="CAI9763071.1"/>
    <property type="molecule type" value="Genomic_DNA"/>
</dbReference>
<dbReference type="InterPro" id="IPR016024">
    <property type="entry name" value="ARM-type_fold"/>
</dbReference>
<dbReference type="InterPro" id="IPR044297">
    <property type="entry name" value="CSI1/2/3"/>
</dbReference>
<evidence type="ECO:0008006" key="4">
    <source>
        <dbReference type="Google" id="ProtNLM"/>
    </source>
</evidence>
<dbReference type="InterPro" id="IPR011989">
    <property type="entry name" value="ARM-like"/>
</dbReference>
<dbReference type="Gene3D" id="1.25.10.10">
    <property type="entry name" value="Leucine-rich Repeat Variant"/>
    <property type="match status" value="1"/>
</dbReference>
<evidence type="ECO:0000313" key="2">
    <source>
        <dbReference type="EMBL" id="CAI9763071.1"/>
    </source>
</evidence>
<feature type="compositionally biased region" description="Polar residues" evidence="1">
    <location>
        <begin position="16"/>
        <end position="32"/>
    </location>
</feature>
<dbReference type="AlphaFoldDB" id="A0AAD1Z7X4"/>
<dbReference type="GO" id="GO:0010330">
    <property type="term" value="C:cellulose synthase complex"/>
    <property type="evidence" value="ECO:0007669"/>
    <property type="project" value="InterPro"/>
</dbReference>
<gene>
    <name evidence="2" type="ORF">FPE_LOCUS10501</name>
</gene>
<dbReference type="SUPFAM" id="SSF48371">
    <property type="entry name" value="ARM repeat"/>
    <property type="match status" value="1"/>
</dbReference>
<dbReference type="PANTHER" id="PTHR46369:SF2">
    <property type="entry name" value="PROTEIN CELLULOSE SYNTHASE INTERACTIVE 1"/>
    <property type="match status" value="1"/>
</dbReference>
<protein>
    <recommendedName>
        <fullName evidence="4">ARM repeat superfamily protein</fullName>
    </recommendedName>
</protein>
<dbReference type="GO" id="GO:2001006">
    <property type="term" value="P:regulation of cellulose biosynthetic process"/>
    <property type="evidence" value="ECO:0007669"/>
    <property type="project" value="InterPro"/>
</dbReference>
<reference evidence="2" key="1">
    <citation type="submission" date="2023-05" db="EMBL/GenBank/DDBJ databases">
        <authorList>
            <person name="Huff M."/>
        </authorList>
    </citation>
    <scope>NUCLEOTIDE SEQUENCE</scope>
</reference>
<organism evidence="2 3">
    <name type="scientific">Fraxinus pennsylvanica</name>
    <dbReference type="NCBI Taxonomy" id="56036"/>
    <lineage>
        <taxon>Eukaryota</taxon>
        <taxon>Viridiplantae</taxon>
        <taxon>Streptophyta</taxon>
        <taxon>Embryophyta</taxon>
        <taxon>Tracheophyta</taxon>
        <taxon>Spermatophyta</taxon>
        <taxon>Magnoliopsida</taxon>
        <taxon>eudicotyledons</taxon>
        <taxon>Gunneridae</taxon>
        <taxon>Pentapetalae</taxon>
        <taxon>asterids</taxon>
        <taxon>lamiids</taxon>
        <taxon>Lamiales</taxon>
        <taxon>Oleaceae</taxon>
        <taxon>Oleeae</taxon>
        <taxon>Fraxinus</taxon>
    </lineage>
</organism>
<sequence length="368" mass="39820">MMLTLPASKIYWSLQQPVDEQSSPSPAASSHGTPPEPLIDGTPSPTTTRGRPTWGLKQIFCRTIFVRNSSRRTLQSVANSGAAVGLPSLLERLFSVDDIRVGATSRKAIPVLVDLLKPIPDRPGAPFLSLGLLIQVAKDCPNQIVMVESGALEGLTKYFSPGPQDATEEATTDLQGILVSTAEIRRQESAFGAVSQLVAVLHLGGRTARYSAAKALENLFSADYIRNTKSARQAVQPLVEILNTGLKKEHHAAIGALVRLLSENPSRALAVQDVEMNAAEVLCRILSSNYLEVPVAVLVRLLRSGLESTLTGTLNALLVLETDDSTSAEAMAKSVAIEVLLEILRYHQCEETAEIEVLFYFLPQFPRT</sequence>
<dbReference type="Proteomes" id="UP000834106">
    <property type="component" value="Chromosome 6"/>
</dbReference>
<evidence type="ECO:0000256" key="1">
    <source>
        <dbReference type="SAM" id="MobiDB-lite"/>
    </source>
</evidence>
<accession>A0AAD1Z7X4</accession>
<dbReference type="PANTHER" id="PTHR46369">
    <property type="entry name" value="PROTEIN CELLULOSE SYNTHASE INTERACTIVE 1"/>
    <property type="match status" value="1"/>
</dbReference>
<keyword evidence="3" id="KW-1185">Reference proteome</keyword>
<name>A0AAD1Z7X4_9LAMI</name>
<dbReference type="GO" id="GO:0008017">
    <property type="term" value="F:microtubule binding"/>
    <property type="evidence" value="ECO:0007669"/>
    <property type="project" value="InterPro"/>
</dbReference>
<feature type="compositionally biased region" description="Low complexity" evidence="1">
    <location>
        <begin position="41"/>
        <end position="52"/>
    </location>
</feature>
<proteinExistence type="predicted"/>